<accession>A0A848CXX1</accession>
<dbReference type="InterPro" id="IPR013325">
    <property type="entry name" value="RNA_pol_sigma_r2"/>
</dbReference>
<dbReference type="GO" id="GO:0003700">
    <property type="term" value="F:DNA-binding transcription factor activity"/>
    <property type="evidence" value="ECO:0007669"/>
    <property type="project" value="InterPro"/>
</dbReference>
<dbReference type="GeneID" id="92842097"/>
<dbReference type="Pfam" id="PF04542">
    <property type="entry name" value="Sigma70_r2"/>
    <property type="match status" value="1"/>
</dbReference>
<dbReference type="Proteomes" id="UP000561326">
    <property type="component" value="Unassembled WGS sequence"/>
</dbReference>
<name>A0A848CXX1_ANEAE</name>
<organism evidence="2 3">
    <name type="scientific">Aneurinibacillus aneurinilyticus</name>
    <name type="common">Bacillus aneurinolyticus</name>
    <dbReference type="NCBI Taxonomy" id="1391"/>
    <lineage>
        <taxon>Bacteria</taxon>
        <taxon>Bacillati</taxon>
        <taxon>Bacillota</taxon>
        <taxon>Bacilli</taxon>
        <taxon>Bacillales</taxon>
        <taxon>Paenibacillaceae</taxon>
        <taxon>Aneurinibacillus group</taxon>
        <taxon>Aneurinibacillus</taxon>
    </lineage>
</organism>
<dbReference type="RefSeq" id="WP_021624529.1">
    <property type="nucleotide sequence ID" value="NZ_CABKST010000262.1"/>
</dbReference>
<evidence type="ECO:0000313" key="3">
    <source>
        <dbReference type="Proteomes" id="UP000561326"/>
    </source>
</evidence>
<dbReference type="EMBL" id="JABAGO010000011">
    <property type="protein sequence ID" value="NME98276.1"/>
    <property type="molecule type" value="Genomic_DNA"/>
</dbReference>
<dbReference type="InterPro" id="IPR007627">
    <property type="entry name" value="RNA_pol_sigma70_r2"/>
</dbReference>
<evidence type="ECO:0000313" key="2">
    <source>
        <dbReference type="EMBL" id="NME98276.1"/>
    </source>
</evidence>
<reference evidence="2 3" key="1">
    <citation type="submission" date="2020-04" db="EMBL/GenBank/DDBJ databases">
        <authorList>
            <person name="Hitch T.C.A."/>
            <person name="Wylensek D."/>
            <person name="Clavel T."/>
        </authorList>
    </citation>
    <scope>NUCLEOTIDE SEQUENCE [LARGE SCALE GENOMIC DNA]</scope>
    <source>
        <strain evidence="2 3">WB01_D5_05</strain>
    </source>
</reference>
<dbReference type="GO" id="GO:0006352">
    <property type="term" value="P:DNA-templated transcription initiation"/>
    <property type="evidence" value="ECO:0007669"/>
    <property type="project" value="InterPro"/>
</dbReference>
<dbReference type="OrthoDB" id="3211555at2"/>
<evidence type="ECO:0000259" key="1">
    <source>
        <dbReference type="Pfam" id="PF04542"/>
    </source>
</evidence>
<gene>
    <name evidence="2" type="ORF">HF838_08380</name>
</gene>
<dbReference type="SUPFAM" id="SSF88946">
    <property type="entry name" value="Sigma2 domain of RNA polymerase sigma factors"/>
    <property type="match status" value="1"/>
</dbReference>
<proteinExistence type="predicted"/>
<comment type="caution">
    <text evidence="2">The sequence shown here is derived from an EMBL/GenBank/DDBJ whole genome shotgun (WGS) entry which is preliminary data.</text>
</comment>
<dbReference type="AlphaFoldDB" id="A0A848CXX1"/>
<protein>
    <recommendedName>
        <fullName evidence="1">RNA polymerase sigma-70 region 2 domain-containing protein</fullName>
    </recommendedName>
</protein>
<sequence length="40" mass="4564">MKLEIIYKEHLSLLTSIAYRILGSLADAEDIVQEAFLEVQ</sequence>
<dbReference type="Gene3D" id="1.10.1740.10">
    <property type="match status" value="1"/>
</dbReference>
<feature type="domain" description="RNA polymerase sigma-70 region 2" evidence="1">
    <location>
        <begin position="6"/>
        <end position="39"/>
    </location>
</feature>